<feature type="compositionally biased region" description="Polar residues" evidence="1">
    <location>
        <begin position="14"/>
        <end position="37"/>
    </location>
</feature>
<comment type="caution">
    <text evidence="2">The sequence shown here is derived from an EMBL/GenBank/DDBJ whole genome shotgun (WGS) entry which is preliminary data.</text>
</comment>
<accession>A0A9P9BHC9</accession>
<evidence type="ECO:0000256" key="1">
    <source>
        <dbReference type="SAM" id="MobiDB-lite"/>
    </source>
</evidence>
<name>A0A9P9BHC9_9PEZI</name>
<evidence type="ECO:0000313" key="2">
    <source>
        <dbReference type="EMBL" id="KAH7010654.1"/>
    </source>
</evidence>
<keyword evidence="3" id="KW-1185">Reference proteome</keyword>
<feature type="region of interest" description="Disordered" evidence="1">
    <location>
        <begin position="1"/>
        <end position="39"/>
    </location>
</feature>
<gene>
    <name evidence="2" type="ORF">B0I36DRAFT_370255</name>
</gene>
<reference evidence="2" key="1">
    <citation type="journal article" date="2021" name="Nat. Commun.">
        <title>Genetic determinants of endophytism in the Arabidopsis root mycobiome.</title>
        <authorList>
            <person name="Mesny F."/>
            <person name="Miyauchi S."/>
            <person name="Thiergart T."/>
            <person name="Pickel B."/>
            <person name="Atanasova L."/>
            <person name="Karlsson M."/>
            <person name="Huettel B."/>
            <person name="Barry K.W."/>
            <person name="Haridas S."/>
            <person name="Chen C."/>
            <person name="Bauer D."/>
            <person name="Andreopoulos W."/>
            <person name="Pangilinan J."/>
            <person name="LaButti K."/>
            <person name="Riley R."/>
            <person name="Lipzen A."/>
            <person name="Clum A."/>
            <person name="Drula E."/>
            <person name="Henrissat B."/>
            <person name="Kohler A."/>
            <person name="Grigoriev I.V."/>
            <person name="Martin F.M."/>
            <person name="Hacquard S."/>
        </authorList>
    </citation>
    <scope>NUCLEOTIDE SEQUENCE</scope>
    <source>
        <strain evidence="2">MPI-CAGE-CH-0230</strain>
    </source>
</reference>
<dbReference type="EMBL" id="JAGTJQ010000017">
    <property type="protein sequence ID" value="KAH7010654.1"/>
    <property type="molecule type" value="Genomic_DNA"/>
</dbReference>
<dbReference type="OrthoDB" id="10468412at2759"/>
<dbReference type="Proteomes" id="UP000756346">
    <property type="component" value="Unassembled WGS sequence"/>
</dbReference>
<dbReference type="AlphaFoldDB" id="A0A9P9BHC9"/>
<dbReference type="GeneID" id="70189429"/>
<evidence type="ECO:0000313" key="3">
    <source>
        <dbReference type="Proteomes" id="UP000756346"/>
    </source>
</evidence>
<organism evidence="2 3">
    <name type="scientific">Microdochium trichocladiopsis</name>
    <dbReference type="NCBI Taxonomy" id="1682393"/>
    <lineage>
        <taxon>Eukaryota</taxon>
        <taxon>Fungi</taxon>
        <taxon>Dikarya</taxon>
        <taxon>Ascomycota</taxon>
        <taxon>Pezizomycotina</taxon>
        <taxon>Sordariomycetes</taxon>
        <taxon>Xylariomycetidae</taxon>
        <taxon>Xylariales</taxon>
        <taxon>Microdochiaceae</taxon>
        <taxon>Microdochium</taxon>
    </lineage>
</organism>
<dbReference type="RefSeq" id="XP_046004185.1">
    <property type="nucleotide sequence ID" value="XM_046159883.1"/>
</dbReference>
<protein>
    <submittedName>
        <fullName evidence="2">Uncharacterized protein</fullName>
    </submittedName>
</protein>
<proteinExistence type="predicted"/>
<sequence length="222" mass="23814">MKMKMSSAAGVPAAQSTPLTTAAGKAQTSGGSVQQGNAPPVGKVSIRSFMPFGASAVPPTNFKVETRVPTGLVLVPPRVKLPKHASKSMAEPGHSHSFSLYTKPSSLSWMSTNQRAEFMHDINKRPPVVATLGEAEPQSMPPGAAYVISATCQGNYALLSEEMILHIASKFVLATRFDLVGEKTTSFAALQLAVRDVIAGNVEDLCYRDRRRSGLKFKRLWA</sequence>